<dbReference type="NCBIfam" id="TIGR03021">
    <property type="entry name" value="pilP_fam"/>
    <property type="match status" value="1"/>
</dbReference>
<feature type="compositionally biased region" description="Low complexity" evidence="1">
    <location>
        <begin position="224"/>
        <end position="235"/>
    </location>
</feature>
<organism evidence="3 4">
    <name type="scientific">Gluconacetobacter diazotrophicus</name>
    <name type="common">Acetobacter diazotrophicus</name>
    <dbReference type="NCBI Taxonomy" id="33996"/>
    <lineage>
        <taxon>Bacteria</taxon>
        <taxon>Pseudomonadati</taxon>
        <taxon>Pseudomonadota</taxon>
        <taxon>Alphaproteobacteria</taxon>
        <taxon>Acetobacterales</taxon>
        <taxon>Acetobacteraceae</taxon>
        <taxon>Gluconacetobacter</taxon>
    </lineage>
</organism>
<proteinExistence type="predicted"/>
<gene>
    <name evidence="3" type="primary">pilP</name>
    <name evidence="3" type="ORF">HLH33_09930</name>
</gene>
<evidence type="ECO:0000256" key="1">
    <source>
        <dbReference type="SAM" id="MobiDB-lite"/>
    </source>
</evidence>
<dbReference type="Proteomes" id="UP000550787">
    <property type="component" value="Unassembled WGS sequence"/>
</dbReference>
<reference evidence="3 4" key="1">
    <citation type="submission" date="2020-04" db="EMBL/GenBank/DDBJ databases">
        <title>Description of novel Gluconacetobacter.</title>
        <authorList>
            <person name="Sombolestani A."/>
        </authorList>
    </citation>
    <scope>NUCLEOTIDE SEQUENCE [LARGE SCALE GENOMIC DNA]</scope>
    <source>
        <strain evidence="3 4">LMG 7603</strain>
    </source>
</reference>
<feature type="chain" id="PRO_5031189943" evidence="2">
    <location>
        <begin position="42"/>
        <end position="242"/>
    </location>
</feature>
<dbReference type="AlphaFoldDB" id="A0A7W4FF50"/>
<feature type="region of interest" description="Disordered" evidence="1">
    <location>
        <begin position="213"/>
        <end position="242"/>
    </location>
</feature>
<dbReference type="EMBL" id="JABEQG010000016">
    <property type="protein sequence ID" value="MBB2156623.1"/>
    <property type="molecule type" value="Genomic_DNA"/>
</dbReference>
<keyword evidence="2" id="KW-0732">Signal</keyword>
<protein>
    <submittedName>
        <fullName evidence="3">Type IV pilus biogenesis protein PilP</fullName>
    </submittedName>
</protein>
<accession>A0A7W4FF50</accession>
<feature type="signal peptide" evidence="2">
    <location>
        <begin position="1"/>
        <end position="41"/>
    </location>
</feature>
<comment type="caution">
    <text evidence="3">The sequence shown here is derived from an EMBL/GenBank/DDBJ whole genome shotgun (WGS) entry which is preliminary data.</text>
</comment>
<name>A0A7W4FF50_GLUDI</name>
<sequence length="242" mass="24809">MQTHTGTIGLQAGAHVRSNHSVWLGVPCLLAILGAAPPASAATEEHIPDCAEQIPVLAAGTVLTPGQLAANESCLMVLKMTSAAAAYRSQIADAERKIAPPTPAITPAPAAVKQPAPYAYPPIGLVPPVLHHHEVDTTPPAAPASPPADPLPTFTMLGEDQGRFTATIRMADGQSLDVVKGHSLPNGGVVQNITNDAVYMKLDGKIVPLAYDDGSTPASDRHSSAQASEAPQAASLRAAAGR</sequence>
<dbReference type="RefSeq" id="WP_183115853.1">
    <property type="nucleotide sequence ID" value="NZ_JABEQG010000016.1"/>
</dbReference>
<evidence type="ECO:0000313" key="3">
    <source>
        <dbReference type="EMBL" id="MBB2156623.1"/>
    </source>
</evidence>
<evidence type="ECO:0000256" key="2">
    <source>
        <dbReference type="SAM" id="SignalP"/>
    </source>
</evidence>
<dbReference type="InterPro" id="IPR022753">
    <property type="entry name" value="T4SS_pilus_biogen_PilP"/>
</dbReference>
<evidence type="ECO:0000313" key="4">
    <source>
        <dbReference type="Proteomes" id="UP000550787"/>
    </source>
</evidence>